<dbReference type="Gene3D" id="1.10.238.10">
    <property type="entry name" value="EF-hand"/>
    <property type="match status" value="1"/>
</dbReference>
<dbReference type="InterPro" id="IPR011992">
    <property type="entry name" value="EF-hand-dom_pair"/>
</dbReference>
<keyword evidence="3" id="KW-1185">Reference proteome</keyword>
<dbReference type="Proteomes" id="UP000661077">
    <property type="component" value="Unassembled WGS sequence"/>
</dbReference>
<dbReference type="EMBL" id="JAEVLS010000005">
    <property type="protein sequence ID" value="MBM0107748.1"/>
    <property type="molecule type" value="Genomic_DNA"/>
</dbReference>
<dbReference type="PROSITE" id="PS00018">
    <property type="entry name" value="EF_HAND_1"/>
    <property type="match status" value="1"/>
</dbReference>
<sequence>MDKFVFAAIAGTATLLASAGAFGDDPGKGRIAAADSFNDLDRNGDHRISRSEAGFDRLFSQTFAEVDADGDGFVSAAEFAAAEKTRTNLTAR</sequence>
<dbReference type="PROSITE" id="PS50222">
    <property type="entry name" value="EF_HAND_2"/>
    <property type="match status" value="1"/>
</dbReference>
<dbReference type="InterPro" id="IPR002048">
    <property type="entry name" value="EF_hand_dom"/>
</dbReference>
<dbReference type="SUPFAM" id="SSF47473">
    <property type="entry name" value="EF-hand"/>
    <property type="match status" value="1"/>
</dbReference>
<organism evidence="2 3">
    <name type="scientific">Steroidobacter gossypii</name>
    <dbReference type="NCBI Taxonomy" id="2805490"/>
    <lineage>
        <taxon>Bacteria</taxon>
        <taxon>Pseudomonadati</taxon>
        <taxon>Pseudomonadota</taxon>
        <taxon>Gammaproteobacteria</taxon>
        <taxon>Steroidobacterales</taxon>
        <taxon>Steroidobacteraceae</taxon>
        <taxon>Steroidobacter</taxon>
    </lineage>
</organism>
<reference evidence="2 3" key="1">
    <citation type="journal article" date="2021" name="Int. J. Syst. Evol. Microbiol.">
        <title>Steroidobacter gossypii sp. nov., isolated from soil of cotton cropping field.</title>
        <authorList>
            <person name="Huang R."/>
            <person name="Yang S."/>
            <person name="Zhen C."/>
            <person name="Liu W."/>
        </authorList>
    </citation>
    <scope>NUCLEOTIDE SEQUENCE [LARGE SCALE GENOMIC DNA]</scope>
    <source>
        <strain evidence="2 3">S1-65</strain>
    </source>
</reference>
<evidence type="ECO:0000313" key="3">
    <source>
        <dbReference type="Proteomes" id="UP000661077"/>
    </source>
</evidence>
<evidence type="ECO:0000259" key="1">
    <source>
        <dbReference type="PROSITE" id="PS50222"/>
    </source>
</evidence>
<dbReference type="RefSeq" id="WP_203169842.1">
    <property type="nucleotide sequence ID" value="NZ_JAEVLS010000005.1"/>
</dbReference>
<dbReference type="InterPro" id="IPR018247">
    <property type="entry name" value="EF_Hand_1_Ca_BS"/>
</dbReference>
<gene>
    <name evidence="2" type="ORF">JM946_23635</name>
</gene>
<evidence type="ECO:0000313" key="2">
    <source>
        <dbReference type="EMBL" id="MBM0107748.1"/>
    </source>
</evidence>
<protein>
    <recommendedName>
        <fullName evidence="1">EF-hand domain-containing protein</fullName>
    </recommendedName>
</protein>
<proteinExistence type="predicted"/>
<dbReference type="Pfam" id="PF13202">
    <property type="entry name" value="EF-hand_5"/>
    <property type="match status" value="2"/>
</dbReference>
<name>A0ABS1X3E1_9GAMM</name>
<feature type="domain" description="EF-hand" evidence="1">
    <location>
        <begin position="54"/>
        <end position="89"/>
    </location>
</feature>
<comment type="caution">
    <text evidence="2">The sequence shown here is derived from an EMBL/GenBank/DDBJ whole genome shotgun (WGS) entry which is preliminary data.</text>
</comment>
<accession>A0ABS1X3E1</accession>